<accession>D2MLV0</accession>
<dbReference type="InterPro" id="IPR050264">
    <property type="entry name" value="Bact_CCA-adding_enz_type3_sf"/>
</dbReference>
<evidence type="ECO:0000256" key="5">
    <source>
        <dbReference type="ARBA" id="ARBA00022723"/>
    </source>
</evidence>
<evidence type="ECO:0000256" key="1">
    <source>
        <dbReference type="ARBA" id="ARBA00001946"/>
    </source>
</evidence>
<dbReference type="InterPro" id="IPR002646">
    <property type="entry name" value="PolA_pol_head_dom"/>
</dbReference>
<dbReference type="InterPro" id="IPR032828">
    <property type="entry name" value="PolyA_RNA-bd"/>
</dbReference>
<feature type="domain" description="Poly A polymerase head" evidence="9">
    <location>
        <begin position="23"/>
        <end position="145"/>
    </location>
</feature>
<comment type="cofactor">
    <cofactor evidence="1">
        <name>Mg(2+)</name>
        <dbReference type="ChEBI" id="CHEBI:18420"/>
    </cofactor>
</comment>
<gene>
    <name evidence="11" type="ORF">HMPREF9013_1455</name>
</gene>
<protein>
    <submittedName>
        <fullName evidence="11">tRNA nucleotidyltransferase/poly(A) polymerase family protein</fullName>
    </submittedName>
</protein>
<dbReference type="GO" id="GO:0000049">
    <property type="term" value="F:tRNA binding"/>
    <property type="evidence" value="ECO:0007669"/>
    <property type="project" value="TreeGrafter"/>
</dbReference>
<dbReference type="GO" id="GO:0008033">
    <property type="term" value="P:tRNA processing"/>
    <property type="evidence" value="ECO:0007669"/>
    <property type="project" value="UniProtKB-KW"/>
</dbReference>
<proteinExistence type="inferred from homology"/>
<dbReference type="OrthoDB" id="9805698at2"/>
<dbReference type="PANTHER" id="PTHR46173:SF1">
    <property type="entry name" value="CCA TRNA NUCLEOTIDYLTRANSFERASE 1, MITOCHONDRIAL"/>
    <property type="match status" value="1"/>
</dbReference>
<dbReference type="Pfam" id="PF12627">
    <property type="entry name" value="PolyA_pol_RNAbd"/>
    <property type="match status" value="1"/>
</dbReference>
<keyword evidence="4" id="KW-0548">Nucleotidyltransferase</keyword>
<dbReference type="InterPro" id="IPR043519">
    <property type="entry name" value="NT_sf"/>
</dbReference>
<dbReference type="Gene3D" id="3.30.460.10">
    <property type="entry name" value="Beta Polymerase, domain 2"/>
    <property type="match status" value="1"/>
</dbReference>
<dbReference type="EMBL" id="ADFR01000001">
    <property type="protein sequence ID" value="EFC06509.1"/>
    <property type="molecule type" value="Genomic_DNA"/>
</dbReference>
<evidence type="ECO:0000313" key="11">
    <source>
        <dbReference type="EMBL" id="EFC06509.1"/>
    </source>
</evidence>
<evidence type="ECO:0000256" key="2">
    <source>
        <dbReference type="ARBA" id="ARBA00022679"/>
    </source>
</evidence>
<dbReference type="SUPFAM" id="SSF81891">
    <property type="entry name" value="Poly A polymerase C-terminal region-like"/>
    <property type="match status" value="1"/>
</dbReference>
<evidence type="ECO:0000313" key="12">
    <source>
        <dbReference type="Proteomes" id="UP000005017"/>
    </source>
</evidence>
<feature type="domain" description="tRNA nucleotidyltransferase/poly(A) polymerase RNA and SrmB- binding" evidence="10">
    <location>
        <begin position="172"/>
        <end position="216"/>
    </location>
</feature>
<evidence type="ECO:0000256" key="8">
    <source>
        <dbReference type="RuleBase" id="RU003953"/>
    </source>
</evidence>
<dbReference type="GO" id="GO:0000166">
    <property type="term" value="F:nucleotide binding"/>
    <property type="evidence" value="ECO:0007669"/>
    <property type="project" value="UniProtKB-KW"/>
</dbReference>
<evidence type="ECO:0000256" key="3">
    <source>
        <dbReference type="ARBA" id="ARBA00022694"/>
    </source>
</evidence>
<sequence length="404" mass="47311">MELDLPKYIQKLIHELQNHGYEAYLVGGAIRNHLLGYPIKDYDLTTNATPEEMMRFFQNYPTIPTGIQHGTLTVLSQGHPIEITTYRVDGEYQDHRHPNQVQFSSSLKEDCARRDFTINALCYHQQEGLVDFFQGQRDLEKRLIRCIGKAEDRFEEDALRILRALRFAARLNFEIEKETAQAMFKKKDLLAFISKERIHSEIIQLFSYPKSGQFLEPYFDIFISAIPSLSQIQKEVVFKVIQKEPLSQISRLALLFSTLSDYHSVLKNFTFSNQEIQKIETILQYQSLPIKEDYDGYRILSLFSNVEDYLLYRVALTESLDYSSLLSWLKQLKEKPIPTSLSELKFNGYDAKRLGYEGIEIKKLLNELLDLCMQEKIVNHHHELLKYAQNKKDFAKKSIHQIHK</sequence>
<dbReference type="Gene3D" id="1.10.3090.10">
    <property type="entry name" value="cca-adding enzyme, domain 2"/>
    <property type="match status" value="1"/>
</dbReference>
<organism evidence="11 12">
    <name type="scientific">Bulleidia extructa W1219</name>
    <dbReference type="NCBI Taxonomy" id="679192"/>
    <lineage>
        <taxon>Bacteria</taxon>
        <taxon>Bacillati</taxon>
        <taxon>Bacillota</taxon>
        <taxon>Erysipelotrichia</taxon>
        <taxon>Erysipelotrichales</taxon>
        <taxon>Erysipelotrichaceae</taxon>
        <taxon>Bulleidia</taxon>
    </lineage>
</organism>
<reference evidence="12" key="1">
    <citation type="submission" date="2009-12" db="EMBL/GenBank/DDBJ databases">
        <title>Sequence of Clostridiales genomosp. BVAB3 str. UPII9-5.</title>
        <authorList>
            <person name="Madupu R."/>
            <person name="Durkin A.S."/>
            <person name="Torralba M."/>
            <person name="Methe B."/>
            <person name="Sutton G.G."/>
            <person name="Strausberg R.L."/>
            <person name="Nelson K.E."/>
        </authorList>
    </citation>
    <scope>NUCLEOTIDE SEQUENCE [LARGE SCALE GENOMIC DNA]</scope>
    <source>
        <strain evidence="12">W1219</strain>
    </source>
</reference>
<comment type="caution">
    <text evidence="11">The sequence shown here is derived from an EMBL/GenBank/DDBJ whole genome shotgun (WGS) entry which is preliminary data.</text>
</comment>
<dbReference type="PANTHER" id="PTHR46173">
    <property type="entry name" value="CCA TRNA NUCLEOTIDYLTRANSFERASE 1, MITOCHONDRIAL"/>
    <property type="match status" value="1"/>
</dbReference>
<evidence type="ECO:0000256" key="7">
    <source>
        <dbReference type="ARBA" id="ARBA00022842"/>
    </source>
</evidence>
<evidence type="ECO:0000256" key="4">
    <source>
        <dbReference type="ARBA" id="ARBA00022695"/>
    </source>
</evidence>
<dbReference type="NCBIfam" id="NF009814">
    <property type="entry name" value="PRK13299.1"/>
    <property type="match status" value="1"/>
</dbReference>
<keyword evidence="2 8" id="KW-0808">Transferase</keyword>
<dbReference type="eggNOG" id="COG0617">
    <property type="taxonomic scope" value="Bacteria"/>
</dbReference>
<dbReference type="Pfam" id="PF01743">
    <property type="entry name" value="PolyA_pol"/>
    <property type="match status" value="1"/>
</dbReference>
<keyword evidence="12" id="KW-1185">Reference proteome</keyword>
<keyword evidence="8" id="KW-0694">RNA-binding</keyword>
<keyword evidence="3" id="KW-0819">tRNA processing</keyword>
<dbReference type="RefSeq" id="WP_006626371.1">
    <property type="nucleotide sequence ID" value="NZ_ADFR01000001.1"/>
</dbReference>
<dbReference type="CDD" id="cd05398">
    <property type="entry name" value="NT_ClassII-CCAase"/>
    <property type="match status" value="1"/>
</dbReference>
<comment type="similarity">
    <text evidence="8">Belongs to the tRNA nucleotidyltransferase/poly(A) polymerase family.</text>
</comment>
<dbReference type="STRING" id="679192.HMPREF9013_1455"/>
<keyword evidence="5" id="KW-0479">Metal-binding</keyword>
<evidence type="ECO:0000259" key="9">
    <source>
        <dbReference type="Pfam" id="PF01743"/>
    </source>
</evidence>
<dbReference type="GO" id="GO:0046872">
    <property type="term" value="F:metal ion binding"/>
    <property type="evidence" value="ECO:0007669"/>
    <property type="project" value="UniProtKB-KW"/>
</dbReference>
<evidence type="ECO:0000256" key="6">
    <source>
        <dbReference type="ARBA" id="ARBA00022741"/>
    </source>
</evidence>
<dbReference type="GO" id="GO:0016779">
    <property type="term" value="F:nucleotidyltransferase activity"/>
    <property type="evidence" value="ECO:0007669"/>
    <property type="project" value="UniProtKB-KW"/>
</dbReference>
<dbReference type="SUPFAM" id="SSF81301">
    <property type="entry name" value="Nucleotidyltransferase"/>
    <property type="match status" value="1"/>
</dbReference>
<keyword evidence="7" id="KW-0460">Magnesium</keyword>
<name>D2MLV0_9FIRM</name>
<keyword evidence="6" id="KW-0547">Nucleotide-binding</keyword>
<evidence type="ECO:0000259" key="10">
    <source>
        <dbReference type="Pfam" id="PF12627"/>
    </source>
</evidence>
<dbReference type="AlphaFoldDB" id="D2MLV0"/>
<dbReference type="Proteomes" id="UP000005017">
    <property type="component" value="Unassembled WGS sequence"/>
</dbReference>